<evidence type="ECO:0000313" key="4">
    <source>
        <dbReference type="Proteomes" id="UP000439903"/>
    </source>
</evidence>
<dbReference type="OrthoDB" id="2393669at2759"/>
<dbReference type="Proteomes" id="UP000439903">
    <property type="component" value="Unassembled WGS sequence"/>
</dbReference>
<evidence type="ECO:0000313" key="3">
    <source>
        <dbReference type="EMBL" id="KAF0444663.1"/>
    </source>
</evidence>
<dbReference type="Pfam" id="PF00069">
    <property type="entry name" value="Pkinase"/>
    <property type="match status" value="1"/>
</dbReference>
<proteinExistence type="predicted"/>
<dbReference type="PROSITE" id="PS50011">
    <property type="entry name" value="PROTEIN_KINASE_DOM"/>
    <property type="match status" value="2"/>
</dbReference>
<feature type="domain" description="Protein kinase" evidence="2">
    <location>
        <begin position="21"/>
        <end position="363"/>
    </location>
</feature>
<dbReference type="GO" id="GO:0005524">
    <property type="term" value="F:ATP binding"/>
    <property type="evidence" value="ECO:0007669"/>
    <property type="project" value="UniProtKB-UniRule"/>
</dbReference>
<dbReference type="InterPro" id="IPR011009">
    <property type="entry name" value="Kinase-like_dom_sf"/>
</dbReference>
<evidence type="ECO:0000256" key="1">
    <source>
        <dbReference type="PROSITE-ProRule" id="PRU10141"/>
    </source>
</evidence>
<keyword evidence="3" id="KW-0418">Kinase</keyword>
<evidence type="ECO:0000259" key="2">
    <source>
        <dbReference type="PROSITE" id="PS50011"/>
    </source>
</evidence>
<dbReference type="PROSITE" id="PS00107">
    <property type="entry name" value="PROTEIN_KINASE_ATP"/>
    <property type="match status" value="2"/>
</dbReference>
<comment type="caution">
    <text evidence="3">The sequence shown here is derived from an EMBL/GenBank/DDBJ whole genome shotgun (WGS) entry which is preliminary data.</text>
</comment>
<feature type="domain" description="Protein kinase" evidence="2">
    <location>
        <begin position="349"/>
        <end position="562"/>
    </location>
</feature>
<dbReference type="InterPro" id="IPR000719">
    <property type="entry name" value="Prot_kinase_dom"/>
</dbReference>
<dbReference type="InterPro" id="IPR017441">
    <property type="entry name" value="Protein_kinase_ATP_BS"/>
</dbReference>
<organism evidence="3 4">
    <name type="scientific">Gigaspora margarita</name>
    <dbReference type="NCBI Taxonomy" id="4874"/>
    <lineage>
        <taxon>Eukaryota</taxon>
        <taxon>Fungi</taxon>
        <taxon>Fungi incertae sedis</taxon>
        <taxon>Mucoromycota</taxon>
        <taxon>Glomeromycotina</taxon>
        <taxon>Glomeromycetes</taxon>
        <taxon>Diversisporales</taxon>
        <taxon>Gigasporaceae</taxon>
        <taxon>Gigaspora</taxon>
    </lineage>
</organism>
<dbReference type="Pfam" id="PF07714">
    <property type="entry name" value="PK_Tyr_Ser-Thr"/>
    <property type="match status" value="1"/>
</dbReference>
<dbReference type="GO" id="GO:0004674">
    <property type="term" value="F:protein serine/threonine kinase activity"/>
    <property type="evidence" value="ECO:0007669"/>
    <property type="project" value="TreeGrafter"/>
</dbReference>
<dbReference type="PANTHER" id="PTHR44329">
    <property type="entry name" value="SERINE/THREONINE-PROTEIN KINASE TNNI3K-RELATED"/>
    <property type="match status" value="1"/>
</dbReference>
<sequence>MEWLKRAISDEYVNYYEFNNFTHGTRIGEGGFGTVYKYDWSDCELIVALKCLSPRISREITQEFVKELKLLRKVSSHQNVITFYGITMDDSEQLYMILQLASSGNLREYLSKTFPELKWIDKLDIAKQIAHGLTFLHSHEIVHQDLHSKNILIHQGEVKITDFGVAKQLNAQQETLNNFFRKISQESSAHSYLESSSAIDESSYDIETIGMVEYIDPRCFIDLSYRRNKKSDVYSFGIILWEISSGIPPFQSFGNKQDNIFSDFSSGDTSIISAQSINCDDWYEAAIDKYKLKEISFNNFGRLTSLGRGTSGCVYMAKCNSTEMKNIVFALRCIEVTSNDTEAKIEGFIDELKRYSQINHPRIVQFYGISHDGQGSYYLVMEYAEEGTLRNYLKNHKLTWSKKIQLAVQIAEGMTYLHNKKIIHHNLHSDNILIHNERIKIADFCVFKSLNATMTTKNKSFKMIPYTDPQKLRDKKRILNEKSNVYSVGVIIWEISSGCVPFENENMITLASRIIDNDYREKPIETTPILYVNLYSGCWDRDSYRRPEMKEILDRLRHLKWYWGAINDHNINEVDYKTFDKKLTKIGRGGFGSIYSTFCSSMCKKIALKSVEICIDDAEDDIKMYTNEVRKFYIFNVLNQ</sequence>
<keyword evidence="3" id="KW-0808">Transferase</keyword>
<gene>
    <name evidence="3" type="ORF">F8M41_003348</name>
</gene>
<dbReference type="InterPro" id="IPR001245">
    <property type="entry name" value="Ser-Thr/Tyr_kinase_cat_dom"/>
</dbReference>
<name>A0A8H3XCS5_GIGMA</name>
<dbReference type="PRINTS" id="PR00109">
    <property type="entry name" value="TYRKINASE"/>
</dbReference>
<protein>
    <submittedName>
        <fullName evidence="3">Kinase-like protein</fullName>
    </submittedName>
</protein>
<accession>A0A8H3XCS5</accession>
<dbReference type="SUPFAM" id="SSF56112">
    <property type="entry name" value="Protein kinase-like (PK-like)"/>
    <property type="match status" value="2"/>
</dbReference>
<keyword evidence="1" id="KW-0547">Nucleotide-binding</keyword>
<keyword evidence="1" id="KW-0067">ATP-binding</keyword>
<dbReference type="EMBL" id="WTPW01001295">
    <property type="protein sequence ID" value="KAF0444663.1"/>
    <property type="molecule type" value="Genomic_DNA"/>
</dbReference>
<feature type="binding site" evidence="1">
    <location>
        <position position="609"/>
    </location>
    <ligand>
        <name>ATP</name>
        <dbReference type="ChEBI" id="CHEBI:30616"/>
    </ligand>
</feature>
<dbReference type="InterPro" id="IPR051681">
    <property type="entry name" value="Ser/Thr_Kinases-Pseudokinases"/>
</dbReference>
<keyword evidence="4" id="KW-1185">Reference proteome</keyword>
<dbReference type="Gene3D" id="1.10.510.10">
    <property type="entry name" value="Transferase(Phosphotransferase) domain 1"/>
    <property type="match status" value="2"/>
</dbReference>
<dbReference type="AlphaFoldDB" id="A0A8H3XCS5"/>
<reference evidence="3 4" key="1">
    <citation type="journal article" date="2019" name="Environ. Microbiol.">
        <title>At the nexus of three kingdoms: the genome of the mycorrhizal fungus Gigaspora margarita provides insights into plant, endobacterial and fungal interactions.</title>
        <authorList>
            <person name="Venice F."/>
            <person name="Ghignone S."/>
            <person name="Salvioli di Fossalunga A."/>
            <person name="Amselem J."/>
            <person name="Novero M."/>
            <person name="Xianan X."/>
            <person name="Sedzielewska Toro K."/>
            <person name="Morin E."/>
            <person name="Lipzen A."/>
            <person name="Grigoriev I.V."/>
            <person name="Henrissat B."/>
            <person name="Martin F.M."/>
            <person name="Bonfante P."/>
        </authorList>
    </citation>
    <scope>NUCLEOTIDE SEQUENCE [LARGE SCALE GENOMIC DNA]</scope>
    <source>
        <strain evidence="3 4">BEG34</strain>
    </source>
</reference>
<feature type="binding site" evidence="1">
    <location>
        <position position="50"/>
    </location>
    <ligand>
        <name>ATP</name>
        <dbReference type="ChEBI" id="CHEBI:30616"/>
    </ligand>
</feature>